<dbReference type="PANTHER" id="PTHR38847:SF1">
    <property type="entry name" value="PSEUDOURIDINE SYNTHASE RSUA_RLUA-LIKE DOMAIN-CONTAINING PROTEIN"/>
    <property type="match status" value="1"/>
</dbReference>
<keyword evidence="1" id="KW-0732">Signal</keyword>
<organism evidence="2 3">
    <name type="scientific">Polyangium jinanense</name>
    <dbReference type="NCBI Taxonomy" id="2829994"/>
    <lineage>
        <taxon>Bacteria</taxon>
        <taxon>Pseudomonadati</taxon>
        <taxon>Myxococcota</taxon>
        <taxon>Polyangia</taxon>
        <taxon>Polyangiales</taxon>
        <taxon>Polyangiaceae</taxon>
        <taxon>Polyangium</taxon>
    </lineage>
</organism>
<accession>A0A9X4AQ73</accession>
<protein>
    <submittedName>
        <fullName evidence="2">DUF4360 domain-containing protein</fullName>
    </submittedName>
</protein>
<dbReference type="Pfam" id="PF14273">
    <property type="entry name" value="DUF4360"/>
    <property type="match status" value="1"/>
</dbReference>
<reference evidence="2 3" key="1">
    <citation type="submission" date="2021-04" db="EMBL/GenBank/DDBJ databases">
        <title>Genome analysis of Polyangium sp.</title>
        <authorList>
            <person name="Li Y."/>
            <person name="Wang J."/>
        </authorList>
    </citation>
    <scope>NUCLEOTIDE SEQUENCE [LARGE SCALE GENOMIC DNA]</scope>
    <source>
        <strain evidence="2 3">SDU14</strain>
    </source>
</reference>
<dbReference type="PANTHER" id="PTHR38847">
    <property type="match status" value="1"/>
</dbReference>
<gene>
    <name evidence="2" type="ORF">KEG57_06015</name>
</gene>
<feature type="signal peptide" evidence="1">
    <location>
        <begin position="1"/>
        <end position="23"/>
    </location>
</feature>
<comment type="caution">
    <text evidence="2">The sequence shown here is derived from an EMBL/GenBank/DDBJ whole genome shotgun (WGS) entry which is preliminary data.</text>
</comment>
<evidence type="ECO:0000256" key="1">
    <source>
        <dbReference type="SAM" id="SignalP"/>
    </source>
</evidence>
<name>A0A9X4AQ73_9BACT</name>
<dbReference type="EMBL" id="JAGTJJ010000002">
    <property type="protein sequence ID" value="MDC3980046.1"/>
    <property type="molecule type" value="Genomic_DNA"/>
</dbReference>
<dbReference type="InterPro" id="IPR025649">
    <property type="entry name" value="DUF4360"/>
</dbReference>
<evidence type="ECO:0000313" key="3">
    <source>
        <dbReference type="Proteomes" id="UP001151081"/>
    </source>
</evidence>
<dbReference type="RefSeq" id="WP_272417077.1">
    <property type="nucleotide sequence ID" value="NZ_JAGTJJ010000002.1"/>
</dbReference>
<dbReference type="AlphaFoldDB" id="A0A9X4AQ73"/>
<feature type="chain" id="PRO_5040743854" evidence="1">
    <location>
        <begin position="24"/>
        <end position="206"/>
    </location>
</feature>
<keyword evidence="3" id="KW-1185">Reference proteome</keyword>
<evidence type="ECO:0000313" key="2">
    <source>
        <dbReference type="EMBL" id="MDC3980046.1"/>
    </source>
</evidence>
<dbReference type="Proteomes" id="UP001151081">
    <property type="component" value="Unassembled WGS sequence"/>
</dbReference>
<proteinExistence type="predicted"/>
<sequence length="206" mass="21716">MKKTLARVLFGLGLSALFAPAVAEAEVPPEVSLRSVTALGTGCPLGSVRAIVANDGQHIALADGALSASAGPGVPPSEQRVFCQVILDLDHTPGYSYAVTNEYGFRGHAELDAGVTATLDVERYFTGELGENPIQTTLRGPFADRFVVREPQGAVGPFSPCGAQRPLNIRTAVNVSTLGNPSGSGRIRLTPAWGVQILRLHWRRCG</sequence>